<proteinExistence type="predicted"/>
<sequence length="86" mass="9544">MPGSSPTLHVTGKCTFPTDGYSVKLEQVEVGTEPPGVLQLRYIVEPPKGKVPQVITVEEARYNEDTDVVYKEVQIPDCLTDLRGRQ</sequence>
<dbReference type="OrthoDB" id="7620622at2"/>
<keyword evidence="2" id="KW-1185">Reference proteome</keyword>
<accession>A0A3S1B7C2</accession>
<gene>
    <name evidence="1" type="ORF">DSM106972_026560</name>
</gene>
<evidence type="ECO:0000313" key="2">
    <source>
        <dbReference type="Proteomes" id="UP000271624"/>
    </source>
</evidence>
<dbReference type="Proteomes" id="UP000271624">
    <property type="component" value="Unassembled WGS sequence"/>
</dbReference>
<reference evidence="1" key="1">
    <citation type="submission" date="2018-12" db="EMBL/GenBank/DDBJ databases">
        <authorList>
            <person name="Will S."/>
            <person name="Neumann-Schaal M."/>
            <person name="Henke P."/>
        </authorList>
    </citation>
    <scope>NUCLEOTIDE SEQUENCE</scope>
    <source>
        <strain evidence="1">PCC 7102</strain>
    </source>
</reference>
<dbReference type="RefSeq" id="WP_127081220.1">
    <property type="nucleotide sequence ID" value="NZ_RSCL01000006.1"/>
</dbReference>
<protein>
    <submittedName>
        <fullName evidence="1">Uncharacterized protein</fullName>
    </submittedName>
</protein>
<dbReference type="AlphaFoldDB" id="A0A3S1B7C2"/>
<name>A0A3S1B7C2_9CYAN</name>
<reference evidence="1" key="2">
    <citation type="journal article" date="2019" name="Genome Biol. Evol.">
        <title>Day and night: Metabolic profiles and evolutionary relationships of six axenic non-marine cyanobacteria.</title>
        <authorList>
            <person name="Will S.E."/>
            <person name="Henke P."/>
            <person name="Boedeker C."/>
            <person name="Huang S."/>
            <person name="Brinkmann H."/>
            <person name="Rohde M."/>
            <person name="Jarek M."/>
            <person name="Friedl T."/>
            <person name="Seufert S."/>
            <person name="Schumacher M."/>
            <person name="Overmann J."/>
            <person name="Neumann-Schaal M."/>
            <person name="Petersen J."/>
        </authorList>
    </citation>
    <scope>NUCLEOTIDE SEQUENCE [LARGE SCALE GENOMIC DNA]</scope>
    <source>
        <strain evidence="1">PCC 7102</strain>
    </source>
</reference>
<dbReference type="EMBL" id="RSCL01000006">
    <property type="protein sequence ID" value="RUT06399.1"/>
    <property type="molecule type" value="Genomic_DNA"/>
</dbReference>
<comment type="caution">
    <text evidence="1">The sequence shown here is derived from an EMBL/GenBank/DDBJ whole genome shotgun (WGS) entry which is preliminary data.</text>
</comment>
<organism evidence="1 2">
    <name type="scientific">Dulcicalothrix desertica PCC 7102</name>
    <dbReference type="NCBI Taxonomy" id="232991"/>
    <lineage>
        <taxon>Bacteria</taxon>
        <taxon>Bacillati</taxon>
        <taxon>Cyanobacteriota</taxon>
        <taxon>Cyanophyceae</taxon>
        <taxon>Nostocales</taxon>
        <taxon>Calotrichaceae</taxon>
        <taxon>Dulcicalothrix</taxon>
    </lineage>
</organism>
<evidence type="ECO:0000313" key="1">
    <source>
        <dbReference type="EMBL" id="RUT06399.1"/>
    </source>
</evidence>